<proteinExistence type="inferred from homology"/>
<dbReference type="InterPro" id="IPR023346">
    <property type="entry name" value="Lysozyme-like_dom_sf"/>
</dbReference>
<dbReference type="EMBL" id="CP076676">
    <property type="protein sequence ID" value="UYO40802.1"/>
    <property type="molecule type" value="Genomic_DNA"/>
</dbReference>
<gene>
    <name evidence="5" type="ORF">KQX62_05720</name>
</gene>
<dbReference type="CDD" id="cd00254">
    <property type="entry name" value="LT-like"/>
    <property type="match status" value="1"/>
</dbReference>
<feature type="domain" description="Transglycosylase SLT" evidence="4">
    <location>
        <begin position="63"/>
        <end position="165"/>
    </location>
</feature>
<dbReference type="InterPro" id="IPR008258">
    <property type="entry name" value="Transglycosylase_SLT_dom_1"/>
</dbReference>
<evidence type="ECO:0000256" key="3">
    <source>
        <dbReference type="SAM" id="SignalP"/>
    </source>
</evidence>
<evidence type="ECO:0000256" key="1">
    <source>
        <dbReference type="ARBA" id="ARBA00007734"/>
    </source>
</evidence>
<evidence type="ECO:0000313" key="5">
    <source>
        <dbReference type="EMBL" id="UYO40802.1"/>
    </source>
</evidence>
<dbReference type="Gene3D" id="1.10.530.10">
    <property type="match status" value="1"/>
</dbReference>
<feature type="chain" id="PRO_5043937462" evidence="3">
    <location>
        <begin position="30"/>
        <end position="264"/>
    </location>
</feature>
<dbReference type="Pfam" id="PF01464">
    <property type="entry name" value="SLT"/>
    <property type="match status" value="1"/>
</dbReference>
<dbReference type="SUPFAM" id="SSF53955">
    <property type="entry name" value="Lysozyme-like"/>
    <property type="match status" value="1"/>
</dbReference>
<organism evidence="5 6">
    <name type="scientific">Rhodopseudomonas palustris</name>
    <dbReference type="NCBI Taxonomy" id="1076"/>
    <lineage>
        <taxon>Bacteria</taxon>
        <taxon>Pseudomonadati</taxon>
        <taxon>Pseudomonadota</taxon>
        <taxon>Alphaproteobacteria</taxon>
        <taxon>Hyphomicrobiales</taxon>
        <taxon>Nitrobacteraceae</taxon>
        <taxon>Rhodopseudomonas</taxon>
    </lineage>
</organism>
<evidence type="ECO:0000259" key="4">
    <source>
        <dbReference type="Pfam" id="PF01464"/>
    </source>
</evidence>
<evidence type="ECO:0000313" key="6">
    <source>
        <dbReference type="Proteomes" id="UP001163166"/>
    </source>
</evidence>
<evidence type="ECO:0000256" key="2">
    <source>
        <dbReference type="ARBA" id="ARBA00009387"/>
    </source>
</evidence>
<dbReference type="Proteomes" id="UP001163166">
    <property type="component" value="Chromosome"/>
</dbReference>
<dbReference type="PANTHER" id="PTHR37423">
    <property type="entry name" value="SOLUBLE LYTIC MUREIN TRANSGLYCOSYLASE-RELATED"/>
    <property type="match status" value="1"/>
</dbReference>
<reference evidence="5" key="1">
    <citation type="journal article" date="2022" name="Biol. Control">
        <title>In silico genomic analysis of Rhodopseudomonas palustris strains revealed potential biocontrol agents and crop yield enhancers.</title>
        <authorList>
            <person name="Surachat K."/>
            <person name="Kantachote D."/>
            <person name="Deachamag P."/>
            <person name="Wonglapsuwan M."/>
        </authorList>
    </citation>
    <scope>NUCLEOTIDE SEQUENCE</scope>
    <source>
        <strain evidence="5">TLS06</strain>
    </source>
</reference>
<dbReference type="PANTHER" id="PTHR37423:SF2">
    <property type="entry name" value="MEMBRANE-BOUND LYTIC MUREIN TRANSGLYCOSYLASE C"/>
    <property type="match status" value="1"/>
</dbReference>
<dbReference type="PROSITE" id="PS51257">
    <property type="entry name" value="PROKAR_LIPOPROTEIN"/>
    <property type="match status" value="1"/>
</dbReference>
<dbReference type="AlphaFoldDB" id="A0AAX3E417"/>
<protein>
    <submittedName>
        <fullName evidence="5">Lytic transglycosylase domain-containing protein</fullName>
    </submittedName>
</protein>
<name>A0AAX3E417_RHOPL</name>
<accession>A0AAX3E417</accession>
<keyword evidence="3" id="KW-0732">Signal</keyword>
<comment type="similarity">
    <text evidence="1">Belongs to the transglycosylase Slt family.</text>
</comment>
<sequence>MAARAALAWLWKVALAAIVVGASCGSAMAQQRVAEAGGLVVTARAGDSSFDAPTAPMAPWAQVIAQAAQDNGLPPAFLTRLLNQESTMFTLAVSRAGAMGIAQFMPGTAAARGLDDPFDPFKAIPAAARYLADLRRQFGNLGLAAAAYNAGAGRVSAWLRGSSDLPAETRDYVLRITGFSAEDWAANRADATAITAAVPAKPPITSFATAASPRATAAAITPTVPRATSRAEAGRKGAKKPTAEAELCASVAAGGRSCILQTAY</sequence>
<comment type="similarity">
    <text evidence="2">Belongs to the virb1 family.</text>
</comment>
<feature type="signal peptide" evidence="3">
    <location>
        <begin position="1"/>
        <end position="29"/>
    </location>
</feature>